<dbReference type="EC" id="2.1.1.228" evidence="5 15"/>
<keyword evidence="8 15" id="KW-0489">Methyltransferase</keyword>
<evidence type="ECO:0000256" key="5">
    <source>
        <dbReference type="ARBA" id="ARBA00012807"/>
    </source>
</evidence>
<evidence type="ECO:0000313" key="19">
    <source>
        <dbReference type="EMBL" id="QJC27135.1"/>
    </source>
</evidence>
<dbReference type="NCBIfam" id="NF000648">
    <property type="entry name" value="PRK00026.1"/>
    <property type="match status" value="1"/>
</dbReference>
<dbReference type="Proteomes" id="UP000500930">
    <property type="component" value="Chromosome"/>
</dbReference>
<dbReference type="Gene3D" id="1.10.1270.20">
    <property type="entry name" value="tRNA(m1g37)methyltransferase, domain 2"/>
    <property type="match status" value="1"/>
</dbReference>
<feature type="domain" description="tRNA methyltransferase TRMD/TRM10-type" evidence="18">
    <location>
        <begin position="1"/>
        <end position="227"/>
    </location>
</feature>
<dbReference type="InterPro" id="IPR029028">
    <property type="entry name" value="Alpha/beta_knot_MTases"/>
</dbReference>
<name>A0A858PX23_9RICK</name>
<dbReference type="GO" id="GO:0052906">
    <property type="term" value="F:tRNA (guanine(37)-N1)-methyltransferase activity"/>
    <property type="evidence" value="ECO:0007669"/>
    <property type="project" value="UniProtKB-UniRule"/>
</dbReference>
<evidence type="ECO:0000256" key="4">
    <source>
        <dbReference type="ARBA" id="ARBA00011738"/>
    </source>
</evidence>
<comment type="catalytic activity">
    <reaction evidence="14 15 17">
        <text>guanosine(37) in tRNA + S-adenosyl-L-methionine = N(1)-methylguanosine(37) in tRNA + S-adenosyl-L-homocysteine + H(+)</text>
        <dbReference type="Rhea" id="RHEA:36899"/>
        <dbReference type="Rhea" id="RHEA-COMP:10145"/>
        <dbReference type="Rhea" id="RHEA-COMP:10147"/>
        <dbReference type="ChEBI" id="CHEBI:15378"/>
        <dbReference type="ChEBI" id="CHEBI:57856"/>
        <dbReference type="ChEBI" id="CHEBI:59789"/>
        <dbReference type="ChEBI" id="CHEBI:73542"/>
        <dbReference type="ChEBI" id="CHEBI:74269"/>
        <dbReference type="EC" id="2.1.1.228"/>
    </reaction>
</comment>
<evidence type="ECO:0000256" key="1">
    <source>
        <dbReference type="ARBA" id="ARBA00002634"/>
    </source>
</evidence>
<dbReference type="Gene3D" id="3.40.1280.10">
    <property type="match status" value="1"/>
</dbReference>
<keyword evidence="20" id="KW-1185">Reference proteome</keyword>
<evidence type="ECO:0000256" key="16">
    <source>
        <dbReference type="PIRSR" id="PIRSR000386-1"/>
    </source>
</evidence>
<dbReference type="Pfam" id="PF01746">
    <property type="entry name" value="tRNA_m1G_MT"/>
    <property type="match status" value="1"/>
</dbReference>
<dbReference type="SUPFAM" id="SSF75217">
    <property type="entry name" value="alpha/beta knot"/>
    <property type="match status" value="1"/>
</dbReference>
<dbReference type="InterPro" id="IPR002649">
    <property type="entry name" value="tRNA_m1G_MeTrfase_TrmD"/>
</dbReference>
<sequence>MIFNVLTIFPAMFPGPLGCSVTGTALLKDLWTLNVFDIRSYADKNHENAKASVDDRPYGGGPGMVLRADVLGRCVDDVLAAHPGTKLVYTSPRGAKFNQDIARQTIDFDNITLLCGRFEGIDERVVSYYNFSELSIGDYVLTGGELAAMVVIDSCVRLLPGVVGNAESLEYESMSGGLEYPHYTRPATWRSLSVPDVLLSGHHGEIEQWRREAAKEITKQRRPDLFRET</sequence>
<accession>A0A858PX23</accession>
<comment type="subcellular location">
    <subcellularLocation>
        <location evidence="2 15 17">Cytoplasm</location>
    </subcellularLocation>
</comment>
<evidence type="ECO:0000256" key="9">
    <source>
        <dbReference type="ARBA" id="ARBA00022679"/>
    </source>
</evidence>
<dbReference type="PIRSF" id="PIRSF000386">
    <property type="entry name" value="tRNA_mtase"/>
    <property type="match status" value="1"/>
</dbReference>
<evidence type="ECO:0000313" key="20">
    <source>
        <dbReference type="Proteomes" id="UP000500930"/>
    </source>
</evidence>
<comment type="similarity">
    <text evidence="3 15 17">Belongs to the RNA methyltransferase TrmD family.</text>
</comment>
<comment type="function">
    <text evidence="1 15 17">Specifically methylates guanosine-37 in various tRNAs.</text>
</comment>
<dbReference type="NCBIfam" id="TIGR00088">
    <property type="entry name" value="trmD"/>
    <property type="match status" value="1"/>
</dbReference>
<proteinExistence type="inferred from homology"/>
<dbReference type="InterPro" id="IPR016009">
    <property type="entry name" value="tRNA_MeTrfase_TRMD/TRM10"/>
</dbReference>
<keyword evidence="9 15" id="KW-0808">Transferase</keyword>
<evidence type="ECO:0000256" key="8">
    <source>
        <dbReference type="ARBA" id="ARBA00022603"/>
    </source>
</evidence>
<dbReference type="InterPro" id="IPR023148">
    <property type="entry name" value="tRNA_m1G_MeTrfase_C_sf"/>
</dbReference>
<reference evidence="19 20" key="1">
    <citation type="journal article" date="2020" name="Pathogens">
        <title>First Whole Genome Sequence of Anaplasma platys, an Obligate Intracellular Rickettsial Pathogen of Dogs.</title>
        <authorList>
            <person name="Llanes A."/>
            <person name="Rajeev S."/>
        </authorList>
    </citation>
    <scope>NUCLEOTIDE SEQUENCE [LARGE SCALE GENOMIC DNA]</scope>
    <source>
        <strain evidence="19 20">S3</strain>
    </source>
</reference>
<evidence type="ECO:0000256" key="13">
    <source>
        <dbReference type="ARBA" id="ARBA00033392"/>
    </source>
</evidence>
<evidence type="ECO:0000256" key="15">
    <source>
        <dbReference type="HAMAP-Rule" id="MF_00605"/>
    </source>
</evidence>
<dbReference type="HAMAP" id="MF_00605">
    <property type="entry name" value="TrmD"/>
    <property type="match status" value="1"/>
</dbReference>
<feature type="binding site" evidence="15 16">
    <location>
        <position position="116"/>
    </location>
    <ligand>
        <name>S-adenosyl-L-methionine</name>
        <dbReference type="ChEBI" id="CHEBI:59789"/>
    </ligand>
</feature>
<dbReference type="KEGG" id="aplt:ANPL_00030"/>
<keyword evidence="11 15" id="KW-0819">tRNA processing</keyword>
<dbReference type="FunFam" id="3.40.1280.10:FF:000001">
    <property type="entry name" value="tRNA (guanine-N(1)-)-methyltransferase"/>
    <property type="match status" value="1"/>
</dbReference>
<evidence type="ECO:0000256" key="10">
    <source>
        <dbReference type="ARBA" id="ARBA00022691"/>
    </source>
</evidence>
<dbReference type="GO" id="GO:0005829">
    <property type="term" value="C:cytosol"/>
    <property type="evidence" value="ECO:0007669"/>
    <property type="project" value="TreeGrafter"/>
</dbReference>
<dbReference type="PANTHER" id="PTHR46417">
    <property type="entry name" value="TRNA (GUANINE-N(1)-)-METHYLTRANSFERASE"/>
    <property type="match status" value="1"/>
</dbReference>
<evidence type="ECO:0000256" key="6">
    <source>
        <dbReference type="ARBA" id="ARBA00014679"/>
    </source>
</evidence>
<evidence type="ECO:0000256" key="7">
    <source>
        <dbReference type="ARBA" id="ARBA00022490"/>
    </source>
</evidence>
<evidence type="ECO:0000256" key="14">
    <source>
        <dbReference type="ARBA" id="ARBA00047783"/>
    </source>
</evidence>
<keyword evidence="10 15" id="KW-0949">S-adenosyl-L-methionine</keyword>
<dbReference type="GO" id="GO:0002939">
    <property type="term" value="P:tRNA N1-guanine methylation"/>
    <property type="evidence" value="ECO:0007669"/>
    <property type="project" value="TreeGrafter"/>
</dbReference>
<gene>
    <name evidence="15 19" type="primary">trmD</name>
    <name evidence="19" type="ORF">ANPL_00030</name>
</gene>
<dbReference type="AlphaFoldDB" id="A0A858PX23"/>
<evidence type="ECO:0000259" key="18">
    <source>
        <dbReference type="Pfam" id="PF01746"/>
    </source>
</evidence>
<protein>
    <recommendedName>
        <fullName evidence="6 15">tRNA (guanine-N(1)-)-methyltransferase</fullName>
        <ecNumber evidence="5 15">2.1.1.228</ecNumber>
    </recommendedName>
    <alternativeName>
        <fullName evidence="12 15">M1G-methyltransferase</fullName>
    </alternativeName>
    <alternativeName>
        <fullName evidence="13 15">tRNA [GM37] methyltransferase</fullName>
    </alternativeName>
</protein>
<feature type="binding site" evidence="15 16">
    <location>
        <begin position="136"/>
        <end position="141"/>
    </location>
    <ligand>
        <name>S-adenosyl-L-methionine</name>
        <dbReference type="ChEBI" id="CHEBI:59789"/>
    </ligand>
</feature>
<dbReference type="InterPro" id="IPR029026">
    <property type="entry name" value="tRNA_m1G_MTases_N"/>
</dbReference>
<evidence type="ECO:0000256" key="2">
    <source>
        <dbReference type="ARBA" id="ARBA00004496"/>
    </source>
</evidence>
<dbReference type="CDD" id="cd18080">
    <property type="entry name" value="TrmD-like"/>
    <property type="match status" value="1"/>
</dbReference>
<evidence type="ECO:0000256" key="12">
    <source>
        <dbReference type="ARBA" id="ARBA00029736"/>
    </source>
</evidence>
<dbReference type="EMBL" id="CP046391">
    <property type="protein sequence ID" value="QJC27135.1"/>
    <property type="molecule type" value="Genomic_DNA"/>
</dbReference>
<evidence type="ECO:0000256" key="17">
    <source>
        <dbReference type="RuleBase" id="RU003464"/>
    </source>
</evidence>
<evidence type="ECO:0000256" key="11">
    <source>
        <dbReference type="ARBA" id="ARBA00022694"/>
    </source>
</evidence>
<comment type="subunit">
    <text evidence="4 15 17">Homodimer.</text>
</comment>
<organism evidence="19 20">
    <name type="scientific">Anaplasma platys</name>
    <dbReference type="NCBI Taxonomy" id="949"/>
    <lineage>
        <taxon>Bacteria</taxon>
        <taxon>Pseudomonadati</taxon>
        <taxon>Pseudomonadota</taxon>
        <taxon>Alphaproteobacteria</taxon>
        <taxon>Rickettsiales</taxon>
        <taxon>Anaplasmataceae</taxon>
        <taxon>Anaplasma</taxon>
    </lineage>
</organism>
<dbReference type="PANTHER" id="PTHR46417:SF1">
    <property type="entry name" value="TRNA (GUANINE-N(1)-)-METHYLTRANSFERASE"/>
    <property type="match status" value="1"/>
</dbReference>
<dbReference type="RefSeq" id="WP_169192798.1">
    <property type="nucleotide sequence ID" value="NZ_CP046391.1"/>
</dbReference>
<evidence type="ECO:0000256" key="3">
    <source>
        <dbReference type="ARBA" id="ARBA00007630"/>
    </source>
</evidence>
<keyword evidence="7 15" id="KW-0963">Cytoplasm</keyword>